<feature type="transmembrane region" description="Helical" evidence="1">
    <location>
        <begin position="29"/>
        <end position="47"/>
    </location>
</feature>
<feature type="transmembrane region" description="Helical" evidence="1">
    <location>
        <begin position="6"/>
        <end position="22"/>
    </location>
</feature>
<dbReference type="EMBL" id="CP005587">
    <property type="protein sequence ID" value="AGK59355.1"/>
    <property type="molecule type" value="Genomic_DNA"/>
</dbReference>
<dbReference type="STRING" id="670307.HYPDE_38428"/>
<feature type="transmembrane region" description="Helical" evidence="1">
    <location>
        <begin position="59"/>
        <end position="81"/>
    </location>
</feature>
<dbReference type="AlphaFoldDB" id="N0BGT4"/>
<evidence type="ECO:0000313" key="3">
    <source>
        <dbReference type="Proteomes" id="UP000005952"/>
    </source>
</evidence>
<accession>N0BGT4</accession>
<protein>
    <recommendedName>
        <fullName evidence="4">GlsB/YeaQ/YmgE family stress response membrane protein</fullName>
    </recommendedName>
</protein>
<dbReference type="KEGG" id="hdt:HYPDE_38428"/>
<dbReference type="OrthoDB" id="7933443at2"/>
<keyword evidence="3" id="KW-1185">Reference proteome</keyword>
<dbReference type="HOGENOM" id="CLU_2493708_0_0_5"/>
<reference evidence="2 3" key="1">
    <citation type="journal article" date="2013" name="Genome Announc.">
        <title>Genome sequences for three denitrifying bacterial strains isolated from a uranium- and nitrate-contaminated subsurface environment.</title>
        <authorList>
            <person name="Venkatramanan R."/>
            <person name="Prakash O."/>
            <person name="Woyke T."/>
            <person name="Chain P."/>
            <person name="Goodwin L.A."/>
            <person name="Watson D."/>
            <person name="Brooks S."/>
            <person name="Kostka J.E."/>
            <person name="Green S.J."/>
        </authorList>
    </citation>
    <scope>NUCLEOTIDE SEQUENCE [LARGE SCALE GENOMIC DNA]</scope>
    <source>
        <strain evidence="2 3">1NES1</strain>
    </source>
</reference>
<proteinExistence type="predicted"/>
<sequence>MGDHFWPALYPGIIVGLLYGLSLRGLPDIVLGALGGLVGSALAYWGLVTAGLNEGLPSVAGMVVLALLGAYGATSAFARILKRPPAGK</sequence>
<organism evidence="2 3">
    <name type="scientific">Hyphomicrobium denitrificans 1NES1</name>
    <dbReference type="NCBI Taxonomy" id="670307"/>
    <lineage>
        <taxon>Bacteria</taxon>
        <taxon>Pseudomonadati</taxon>
        <taxon>Pseudomonadota</taxon>
        <taxon>Alphaproteobacteria</taxon>
        <taxon>Hyphomicrobiales</taxon>
        <taxon>Hyphomicrobiaceae</taxon>
        <taxon>Hyphomicrobium</taxon>
    </lineage>
</organism>
<dbReference type="Proteomes" id="UP000005952">
    <property type="component" value="Chromosome"/>
</dbReference>
<keyword evidence="1" id="KW-0472">Membrane</keyword>
<gene>
    <name evidence="2" type="ORF">HYPDE_38428</name>
</gene>
<name>N0BGT4_9HYPH</name>
<evidence type="ECO:0008006" key="4">
    <source>
        <dbReference type="Google" id="ProtNLM"/>
    </source>
</evidence>
<dbReference type="RefSeq" id="WP_015599370.1">
    <property type="nucleotide sequence ID" value="NC_021172.1"/>
</dbReference>
<evidence type="ECO:0000313" key="2">
    <source>
        <dbReference type="EMBL" id="AGK59355.1"/>
    </source>
</evidence>
<keyword evidence="1" id="KW-0812">Transmembrane</keyword>
<evidence type="ECO:0000256" key="1">
    <source>
        <dbReference type="SAM" id="Phobius"/>
    </source>
</evidence>
<keyword evidence="1" id="KW-1133">Transmembrane helix</keyword>